<keyword evidence="7" id="KW-0235">DNA replication</keyword>
<dbReference type="InterPro" id="IPR040982">
    <property type="entry name" value="DNA_pol3_finger"/>
</dbReference>
<dbReference type="EMBL" id="RBVX01000004">
    <property type="protein sequence ID" value="RSL34285.1"/>
    <property type="molecule type" value="Genomic_DNA"/>
</dbReference>
<dbReference type="PANTHER" id="PTHR32294">
    <property type="entry name" value="DNA POLYMERASE III SUBUNIT ALPHA"/>
    <property type="match status" value="1"/>
</dbReference>
<protein>
    <recommendedName>
        <fullName evidence="4">DNA polymerase III subunit alpha</fullName>
        <ecNumber evidence="3">2.7.7.7</ecNumber>
    </recommendedName>
</protein>
<keyword evidence="8" id="KW-0239">DNA-directed DNA polymerase</keyword>
<dbReference type="Proteomes" id="UP000275076">
    <property type="component" value="Unassembled WGS sequence"/>
</dbReference>
<proteinExistence type="inferred from homology"/>
<dbReference type="PANTHER" id="PTHR32294:SF0">
    <property type="entry name" value="DNA POLYMERASE III SUBUNIT ALPHA"/>
    <property type="match status" value="1"/>
</dbReference>
<evidence type="ECO:0000256" key="9">
    <source>
        <dbReference type="ARBA" id="ARBA00025611"/>
    </source>
</evidence>
<evidence type="ECO:0000256" key="7">
    <source>
        <dbReference type="ARBA" id="ARBA00022705"/>
    </source>
</evidence>
<evidence type="ECO:0000256" key="1">
    <source>
        <dbReference type="ARBA" id="ARBA00004496"/>
    </source>
</evidence>
<dbReference type="InterPro" id="IPR016195">
    <property type="entry name" value="Pol/histidinol_Pase-like"/>
</dbReference>
<dbReference type="SMART" id="SM00481">
    <property type="entry name" value="POLIIIAc"/>
    <property type="match status" value="1"/>
</dbReference>
<feature type="domain" description="Polymerase/histidinol phosphatase N-terminal" evidence="11">
    <location>
        <begin position="33"/>
        <end position="100"/>
    </location>
</feature>
<name>A0A428N7C8_9BACI</name>
<sequence length="1136" mass="128895">MTEGICLFSLEKLFILKEGKVKKQRSMLLMEFVHLHTHTEYSLLQSTARIPKLIEAAAAQNMEALAITDKDVMYGVIPFYKQCQAADIKPIIGLELWVEGLELRGNYPVLLLAETKEGYRALLQLSTIKQTESAITMQKTIEVLKDCVVIFPYADSEAAELLRLEGEEKALRVLRAWKQSYDAQSIYLERQPTEEETILRQWKDISHRLSLSLVAGNNVHSIQKDEKEARQALRAIGDSQTLSNMKIEDNEDVGTFITEANMKTQLDNDYEAILQSKAIADRCEVTIDFGQMLLPTYPLSSDRNAEQVLRDRCEKGVTLRYGKWNDAIKERLEHELQIIHQMGFDDYFLIVADFVLYARNAGMLVGPGRGSAAGSLVSYVLEITDVDPLKHDLLFERFLNPERVNMPDIDIDFPDYRRDEVIEYVANKYGKNKVAQIVTFGTFGARAAIRDVGRILEAPQALVDRIASFITQGMTLKTAYEENSTFQDLIGREPLAKTILKLAFKIEGLPRHTSIHAAGIVMSGDFLYNHVPLMKKDDGLSLTQFSMEGLEEIGLLKIDLLGLKNLSLLEKIISSIHFKEKRTIDLRNLSLQDSLTYDMLAEGDTTGIFQLESAGMRTALQQIKPTTFEDIAAVNALYRPGPMENIPIYAERKQNQMEPEYPHHSLKDILSPTYGVIVYQEQIMQIASAIAGYSFGESDLLRRAVSKKDRVVFEQERSRFLKGAEQLGHDLAAASQVYDLIVRFAEYGFNRSHAVAYSFIAYQLAYLKAHYPAHFYASLLTVNRGNTEKMGAYLREAKQKNIHIIPPSVNKSEIGFKADGNSIQFGLATIKNVNRNAVQLIVKERKNAPFQDFIDFLMRTEKKDIGRKALESLIKAGAFNEFGKDRAVLLASLDRAMEYAGFQNDLGDFVFGGEEDFRYVDIEPFSDVERFEVEKEAIGFYVSGHPLDKYEQVLAPFAPIFLHDTFPTDRKKVWTAGIIEDIRTVRTKQGQSMAFVTVTDGTGELEVVIFPNVYRNVRTYLNEQKPVLIGGRPDKKSETKKLLVDDVIDLEELLSSSRDILYLKMENKEDAVKTGEKIKDVLKKYPGSVAVCLYYEEENKVVQLSDKYRFQASERSLNELKNILSEEFVVLKKHRG</sequence>
<dbReference type="SUPFAM" id="SSF89550">
    <property type="entry name" value="PHP domain-like"/>
    <property type="match status" value="1"/>
</dbReference>
<comment type="function">
    <text evidence="9">DNA polymerase III is a complex, multichain enzyme responsible for most of the replicative synthesis in bacteria. This DNA polymerase also exhibits 3' to 5' exonuclease activity. The alpha chain is the DNA polymerase.</text>
</comment>
<dbReference type="Pfam" id="PF02811">
    <property type="entry name" value="PHP"/>
    <property type="match status" value="1"/>
</dbReference>
<dbReference type="AlphaFoldDB" id="A0A428N7C8"/>
<evidence type="ECO:0000256" key="8">
    <source>
        <dbReference type="ARBA" id="ARBA00022932"/>
    </source>
</evidence>
<dbReference type="GO" id="GO:0008408">
    <property type="term" value="F:3'-5' exonuclease activity"/>
    <property type="evidence" value="ECO:0007669"/>
    <property type="project" value="InterPro"/>
</dbReference>
<dbReference type="Pfam" id="PF14579">
    <property type="entry name" value="HHH_6"/>
    <property type="match status" value="1"/>
</dbReference>
<dbReference type="CDD" id="cd04485">
    <property type="entry name" value="DnaE_OBF"/>
    <property type="match status" value="1"/>
</dbReference>
<comment type="caution">
    <text evidence="12">The sequence shown here is derived from an EMBL/GenBank/DDBJ whole genome shotgun (WGS) entry which is preliminary data.</text>
</comment>
<dbReference type="GO" id="GO:0003676">
    <property type="term" value="F:nucleic acid binding"/>
    <property type="evidence" value="ECO:0007669"/>
    <property type="project" value="InterPro"/>
</dbReference>
<evidence type="ECO:0000259" key="11">
    <source>
        <dbReference type="SMART" id="SM00481"/>
    </source>
</evidence>
<dbReference type="InterPro" id="IPR004013">
    <property type="entry name" value="PHP_dom"/>
</dbReference>
<dbReference type="GO" id="GO:0005737">
    <property type="term" value="C:cytoplasm"/>
    <property type="evidence" value="ECO:0007669"/>
    <property type="project" value="UniProtKB-SubCell"/>
</dbReference>
<dbReference type="Gene3D" id="1.10.10.1600">
    <property type="entry name" value="Bacterial DNA polymerase III alpha subunit, thumb domain"/>
    <property type="match status" value="1"/>
</dbReference>
<dbReference type="GO" id="GO:0003887">
    <property type="term" value="F:DNA-directed DNA polymerase activity"/>
    <property type="evidence" value="ECO:0007669"/>
    <property type="project" value="UniProtKB-KW"/>
</dbReference>
<evidence type="ECO:0000256" key="10">
    <source>
        <dbReference type="ARBA" id="ARBA00049244"/>
    </source>
</evidence>
<dbReference type="InterPro" id="IPR004805">
    <property type="entry name" value="DnaE2/DnaE/PolC"/>
</dbReference>
<evidence type="ECO:0000256" key="6">
    <source>
        <dbReference type="ARBA" id="ARBA00022695"/>
    </source>
</evidence>
<dbReference type="Pfam" id="PF07733">
    <property type="entry name" value="DNA_pol3_alpha"/>
    <property type="match status" value="1"/>
</dbReference>
<keyword evidence="6 12" id="KW-0548">Nucleotidyltransferase</keyword>
<gene>
    <name evidence="12" type="ORF">D7Z54_06955</name>
</gene>
<evidence type="ECO:0000256" key="3">
    <source>
        <dbReference type="ARBA" id="ARBA00012417"/>
    </source>
</evidence>
<evidence type="ECO:0000313" key="12">
    <source>
        <dbReference type="EMBL" id="RSL34285.1"/>
    </source>
</evidence>
<evidence type="ECO:0000256" key="4">
    <source>
        <dbReference type="ARBA" id="ARBA00019114"/>
    </source>
</evidence>
<comment type="similarity">
    <text evidence="2">Belongs to the DNA polymerase type-C family. DnaE subfamily.</text>
</comment>
<dbReference type="InterPro" id="IPR011708">
    <property type="entry name" value="DNA_pol3_alpha_NTPase_dom"/>
</dbReference>
<dbReference type="OrthoDB" id="9803237at2"/>
<keyword evidence="13" id="KW-1185">Reference proteome</keyword>
<dbReference type="Pfam" id="PF17657">
    <property type="entry name" value="DNA_pol3_finger"/>
    <property type="match status" value="1"/>
</dbReference>
<evidence type="ECO:0000256" key="2">
    <source>
        <dbReference type="ARBA" id="ARBA00009496"/>
    </source>
</evidence>
<dbReference type="NCBIfam" id="TIGR00594">
    <property type="entry name" value="polc"/>
    <property type="match status" value="1"/>
</dbReference>
<dbReference type="InterPro" id="IPR003141">
    <property type="entry name" value="Pol/His_phosphatase_N"/>
</dbReference>
<dbReference type="GO" id="GO:0006260">
    <property type="term" value="P:DNA replication"/>
    <property type="evidence" value="ECO:0007669"/>
    <property type="project" value="UniProtKB-KW"/>
</dbReference>
<comment type="catalytic activity">
    <reaction evidence="10">
        <text>DNA(n) + a 2'-deoxyribonucleoside 5'-triphosphate = DNA(n+1) + diphosphate</text>
        <dbReference type="Rhea" id="RHEA:22508"/>
        <dbReference type="Rhea" id="RHEA-COMP:17339"/>
        <dbReference type="Rhea" id="RHEA-COMP:17340"/>
        <dbReference type="ChEBI" id="CHEBI:33019"/>
        <dbReference type="ChEBI" id="CHEBI:61560"/>
        <dbReference type="ChEBI" id="CHEBI:173112"/>
        <dbReference type="EC" id="2.7.7.7"/>
    </reaction>
</comment>
<evidence type="ECO:0000256" key="5">
    <source>
        <dbReference type="ARBA" id="ARBA00022679"/>
    </source>
</evidence>
<organism evidence="12 13">
    <name type="scientific">Salibacterium salarium</name>
    <dbReference type="NCBI Taxonomy" id="284579"/>
    <lineage>
        <taxon>Bacteria</taxon>
        <taxon>Bacillati</taxon>
        <taxon>Bacillota</taxon>
        <taxon>Bacilli</taxon>
        <taxon>Bacillales</taxon>
        <taxon>Bacillaceae</taxon>
    </lineage>
</organism>
<dbReference type="Pfam" id="PF01336">
    <property type="entry name" value="tRNA_anti-codon"/>
    <property type="match status" value="1"/>
</dbReference>
<dbReference type="Gene3D" id="3.20.20.140">
    <property type="entry name" value="Metal-dependent hydrolases"/>
    <property type="match status" value="1"/>
</dbReference>
<comment type="subcellular location">
    <subcellularLocation>
        <location evidence="1">Cytoplasm</location>
    </subcellularLocation>
</comment>
<dbReference type="InterPro" id="IPR029460">
    <property type="entry name" value="DNAPol_HHH"/>
</dbReference>
<accession>A0A428N7C8</accession>
<dbReference type="InterPro" id="IPR041931">
    <property type="entry name" value="DNA_pol3_alpha_thumb_dom"/>
</dbReference>
<reference evidence="12 13" key="1">
    <citation type="submission" date="2018-10" db="EMBL/GenBank/DDBJ databases">
        <title>Draft genome sequence of Bacillus salarius IM0101, isolated from a hypersaline soil in Inner Mongolia, China.</title>
        <authorList>
            <person name="Yamprayoonswat W."/>
            <person name="Boonvisut S."/>
            <person name="Jumpathong W."/>
            <person name="Sittihan S."/>
            <person name="Ruangsuj P."/>
            <person name="Wanthongcharoen S."/>
            <person name="Thongpramul N."/>
            <person name="Pimmason S."/>
            <person name="Yu B."/>
            <person name="Yasawong M."/>
        </authorList>
    </citation>
    <scope>NUCLEOTIDE SEQUENCE [LARGE SCALE GENOMIC DNA]</scope>
    <source>
        <strain evidence="12 13">IM0101</strain>
    </source>
</reference>
<dbReference type="Gene3D" id="1.10.150.870">
    <property type="match status" value="1"/>
</dbReference>
<dbReference type="EC" id="2.7.7.7" evidence="3"/>
<keyword evidence="5 12" id="KW-0808">Transferase</keyword>
<dbReference type="NCBIfam" id="NF004226">
    <property type="entry name" value="PRK05673.1"/>
    <property type="match status" value="1"/>
</dbReference>
<evidence type="ECO:0000313" key="13">
    <source>
        <dbReference type="Proteomes" id="UP000275076"/>
    </source>
</evidence>
<dbReference type="InterPro" id="IPR004365">
    <property type="entry name" value="NA-bd_OB_tRNA"/>
</dbReference>